<dbReference type="GO" id="GO:0016787">
    <property type="term" value="F:hydrolase activity"/>
    <property type="evidence" value="ECO:0007669"/>
    <property type="project" value="TreeGrafter"/>
</dbReference>
<evidence type="ECO:0000256" key="1">
    <source>
        <dbReference type="ARBA" id="ARBA00009191"/>
    </source>
</evidence>
<comment type="similarity">
    <text evidence="1">Belongs to the strictosidine synthase family.</text>
</comment>
<accession>A0A2M9ZRJ2</accession>
<comment type="caution">
    <text evidence="7">The sequence shown here is derived from an EMBL/GenBank/DDBJ whole genome shotgun (WGS) entry which is preliminary data.</text>
</comment>
<dbReference type="OrthoDB" id="9775406at2"/>
<sequence length="368" mass="41220">MASFQFSLLRSALLRIILTILLVVLLFGSLILSGWTKIDPDWYSTDSPIPQGENQALIFSEAINKTEIDDPFGLAVDSKGWIYSGSSDGNIYRIRTDGSISVFARTSGRPLGLAFDEKGTLFACVSGVGLASYDSDGKETILLQEDSEGNKLRNLYGLDVSKEGIIYFSEVSMKFSFEDSYLEELESKPYGRIFSFDPKNLSLKVLLDQVFYPTGVALSAKEDYLLFGEKYRHRISKLILKGKNVGRDQFFITHLLGSPALIRSDRKGSYWIALSAPRHSMIDKIQMEPLWKKIIGSFPRIFKPKEGELGYILGMNEDGDVTFALTDPGGNRVGRTTSVHEYGNGLLLAGNSTEKIWKWKFESLEIFF</sequence>
<evidence type="ECO:0000256" key="4">
    <source>
        <dbReference type="SAM" id="Phobius"/>
    </source>
</evidence>
<organism evidence="7 9">
    <name type="scientific">Leptospira perolatii</name>
    <dbReference type="NCBI Taxonomy" id="2023191"/>
    <lineage>
        <taxon>Bacteria</taxon>
        <taxon>Pseudomonadati</taxon>
        <taxon>Spirochaetota</taxon>
        <taxon>Spirochaetia</taxon>
        <taxon>Leptospirales</taxon>
        <taxon>Leptospiraceae</taxon>
        <taxon>Leptospira</taxon>
    </lineage>
</organism>
<evidence type="ECO:0000313" key="7">
    <source>
        <dbReference type="EMBL" id="PJZ74700.1"/>
    </source>
</evidence>
<evidence type="ECO:0000256" key="3">
    <source>
        <dbReference type="ARBA" id="ARBA00023180"/>
    </source>
</evidence>
<dbReference type="SUPFAM" id="SSF63829">
    <property type="entry name" value="Calcium-dependent phosphotriesterase"/>
    <property type="match status" value="1"/>
</dbReference>
<evidence type="ECO:0000259" key="5">
    <source>
        <dbReference type="Pfam" id="PF03088"/>
    </source>
</evidence>
<proteinExistence type="inferred from homology"/>
<keyword evidence="4" id="KW-0472">Membrane</keyword>
<dbReference type="PANTHER" id="PTHR10426:SF88">
    <property type="entry name" value="ADIPOCYTE PLASMA MEMBRANE-ASSOCIATED PROTEIN HEMOMUCIN-RELATED"/>
    <property type="match status" value="1"/>
</dbReference>
<dbReference type="PANTHER" id="PTHR10426">
    <property type="entry name" value="STRICTOSIDINE SYNTHASE-RELATED"/>
    <property type="match status" value="1"/>
</dbReference>
<dbReference type="EMBL" id="NPDY01000001">
    <property type="protein sequence ID" value="PJZ71167.1"/>
    <property type="molecule type" value="Genomic_DNA"/>
</dbReference>
<protein>
    <submittedName>
        <fullName evidence="7">Strictosidine synthase</fullName>
    </submittedName>
</protein>
<keyword evidence="4" id="KW-1133">Transmembrane helix</keyword>
<feature type="domain" description="Strictosidine synthase conserved region" evidence="5">
    <location>
        <begin position="158"/>
        <end position="242"/>
    </location>
</feature>
<name>A0A2M9ZRJ2_9LEPT</name>
<dbReference type="InterPro" id="IPR011042">
    <property type="entry name" value="6-blade_b-propeller_TolB-like"/>
</dbReference>
<dbReference type="Proteomes" id="UP000231962">
    <property type="component" value="Unassembled WGS sequence"/>
</dbReference>
<evidence type="ECO:0000313" key="6">
    <source>
        <dbReference type="EMBL" id="PJZ71167.1"/>
    </source>
</evidence>
<evidence type="ECO:0000313" key="8">
    <source>
        <dbReference type="Proteomes" id="UP000231962"/>
    </source>
</evidence>
<dbReference type="Gene3D" id="2.120.10.30">
    <property type="entry name" value="TolB, C-terminal domain"/>
    <property type="match status" value="1"/>
</dbReference>
<keyword evidence="4" id="KW-0812">Transmembrane</keyword>
<dbReference type="InterPro" id="IPR018119">
    <property type="entry name" value="Strictosidine_synth_cons-reg"/>
</dbReference>
<dbReference type="EMBL" id="NPDZ01000001">
    <property type="protein sequence ID" value="PJZ74700.1"/>
    <property type="molecule type" value="Genomic_DNA"/>
</dbReference>
<dbReference type="AlphaFoldDB" id="A0A2M9ZRJ2"/>
<keyword evidence="8" id="KW-1185">Reference proteome</keyword>
<evidence type="ECO:0000256" key="2">
    <source>
        <dbReference type="ARBA" id="ARBA00022553"/>
    </source>
</evidence>
<keyword evidence="2" id="KW-0597">Phosphoprotein</keyword>
<dbReference type="RefSeq" id="WP_100712109.1">
    <property type="nucleotide sequence ID" value="NZ_NPDY01000001.1"/>
</dbReference>
<feature type="transmembrane region" description="Helical" evidence="4">
    <location>
        <begin position="12"/>
        <end position="35"/>
    </location>
</feature>
<dbReference type="Pfam" id="PF20067">
    <property type="entry name" value="SSL_N"/>
    <property type="match status" value="1"/>
</dbReference>
<dbReference type="Proteomes" id="UP000231990">
    <property type="component" value="Unassembled WGS sequence"/>
</dbReference>
<reference evidence="8 9" key="1">
    <citation type="submission" date="2017-07" db="EMBL/GenBank/DDBJ databases">
        <title>Leptospira spp. isolated from tropical soils.</title>
        <authorList>
            <person name="Thibeaux R."/>
            <person name="Iraola G."/>
            <person name="Ferres I."/>
            <person name="Bierque E."/>
            <person name="Girault D."/>
            <person name="Soupe-Gilbert M.-E."/>
            <person name="Picardeau M."/>
            <person name="Goarant C."/>
        </authorList>
    </citation>
    <scope>NUCLEOTIDE SEQUENCE [LARGE SCALE GENOMIC DNA]</scope>
    <source>
        <strain evidence="7 9">FH1-B-B1</strain>
        <strain evidence="6 8">FH1-B-C1</strain>
    </source>
</reference>
<gene>
    <name evidence="6" type="ORF">CH360_01215</name>
    <name evidence="7" type="ORF">CH373_01215</name>
</gene>
<evidence type="ECO:0000313" key="9">
    <source>
        <dbReference type="Proteomes" id="UP000231990"/>
    </source>
</evidence>
<dbReference type="Pfam" id="PF03088">
    <property type="entry name" value="Str_synth"/>
    <property type="match status" value="1"/>
</dbReference>
<keyword evidence="3" id="KW-0325">Glycoprotein</keyword>